<gene>
    <name evidence="2" type="ORF">A3A13_04325</name>
</gene>
<proteinExistence type="predicted"/>
<evidence type="ECO:0008006" key="4">
    <source>
        <dbReference type="Google" id="ProtNLM"/>
    </source>
</evidence>
<name>A0A1F8GF12_9BACT</name>
<sequence>MPETIRSDPPQEKFNTDKERLEFLEKRIVERVQSMANQVRDEFEKDLEARTQEPDIDSENQSQTHEKRRQKLKKGADFYKTTKLNILKGLGDLRRELEQSTRFGDYIPELNALIDAVRTIYLSQLKVKHKEYRVMTEAPQLSDEEITEQERLTEDMTESRSLVQWYVIQNESNPDYLTDLFNVFRNIMSRLGFESNWRGAERGLRQELGVFKILSKCFKKVIPGNPKEDAHYAIDFWAKTNNGTNVIFQSKSSFVRLDDGIYGEEQISDLEKELSASPIASIRYQKDLSGQEMPTSDLVKVKKLQQDIKKAKEYAQSQGIDNPHFYLIVSRADKYKEITGEPDSQATKSIENDLWQISTLF</sequence>
<feature type="region of interest" description="Disordered" evidence="1">
    <location>
        <begin position="40"/>
        <end position="74"/>
    </location>
</feature>
<feature type="compositionally biased region" description="Basic and acidic residues" evidence="1">
    <location>
        <begin position="40"/>
        <end position="53"/>
    </location>
</feature>
<protein>
    <recommendedName>
        <fullName evidence="4">Restriction endonuclease</fullName>
    </recommendedName>
</protein>
<dbReference type="STRING" id="1802695.A3A13_04325"/>
<organism evidence="2 3">
    <name type="scientific">Candidatus Yanofskybacteria bacterium RIFCSPLOWO2_01_FULL_43_22</name>
    <dbReference type="NCBI Taxonomy" id="1802695"/>
    <lineage>
        <taxon>Bacteria</taxon>
        <taxon>Candidatus Yanofskyibacteriota</taxon>
    </lineage>
</organism>
<evidence type="ECO:0000313" key="3">
    <source>
        <dbReference type="Proteomes" id="UP000178911"/>
    </source>
</evidence>
<comment type="caution">
    <text evidence="2">The sequence shown here is derived from an EMBL/GenBank/DDBJ whole genome shotgun (WGS) entry which is preliminary data.</text>
</comment>
<dbReference type="Proteomes" id="UP000178911">
    <property type="component" value="Unassembled WGS sequence"/>
</dbReference>
<evidence type="ECO:0000256" key="1">
    <source>
        <dbReference type="SAM" id="MobiDB-lite"/>
    </source>
</evidence>
<reference evidence="2 3" key="1">
    <citation type="journal article" date="2016" name="Nat. Commun.">
        <title>Thousands of microbial genomes shed light on interconnected biogeochemical processes in an aquifer system.</title>
        <authorList>
            <person name="Anantharaman K."/>
            <person name="Brown C.T."/>
            <person name="Hug L.A."/>
            <person name="Sharon I."/>
            <person name="Castelle C.J."/>
            <person name="Probst A.J."/>
            <person name="Thomas B.C."/>
            <person name="Singh A."/>
            <person name="Wilkins M.J."/>
            <person name="Karaoz U."/>
            <person name="Brodie E.L."/>
            <person name="Williams K.H."/>
            <person name="Hubbard S.S."/>
            <person name="Banfield J.F."/>
        </authorList>
    </citation>
    <scope>NUCLEOTIDE SEQUENCE [LARGE SCALE GENOMIC DNA]</scope>
</reference>
<dbReference type="AlphaFoldDB" id="A0A1F8GF12"/>
<dbReference type="EMBL" id="MGKJ01000020">
    <property type="protein sequence ID" value="OGN23318.1"/>
    <property type="molecule type" value="Genomic_DNA"/>
</dbReference>
<evidence type="ECO:0000313" key="2">
    <source>
        <dbReference type="EMBL" id="OGN23318.1"/>
    </source>
</evidence>
<accession>A0A1F8GF12</accession>